<keyword evidence="3" id="KW-1185">Reference proteome</keyword>
<accession>A0A8S1ELP4</accession>
<dbReference type="OrthoDB" id="5810014at2759"/>
<feature type="signal peptide" evidence="1">
    <location>
        <begin position="1"/>
        <end position="20"/>
    </location>
</feature>
<name>A0A8S1ELP4_9PELO</name>
<reference evidence="2 3" key="1">
    <citation type="submission" date="2020-04" db="EMBL/GenBank/DDBJ databases">
        <authorList>
            <person name="Laetsch R D."/>
            <person name="Stevens L."/>
            <person name="Kumar S."/>
            <person name="Blaxter L. M."/>
        </authorList>
    </citation>
    <scope>NUCLEOTIDE SEQUENCE [LARGE SCALE GENOMIC DNA]</scope>
</reference>
<evidence type="ECO:0000313" key="2">
    <source>
        <dbReference type="EMBL" id="CAB3400886.1"/>
    </source>
</evidence>
<dbReference type="AlphaFoldDB" id="A0A8S1ELP4"/>
<protein>
    <submittedName>
        <fullName evidence="2">Uncharacterized protein</fullName>
    </submittedName>
</protein>
<proteinExistence type="predicted"/>
<evidence type="ECO:0000313" key="3">
    <source>
        <dbReference type="Proteomes" id="UP000494206"/>
    </source>
</evidence>
<feature type="chain" id="PRO_5035801754" evidence="1">
    <location>
        <begin position="21"/>
        <end position="90"/>
    </location>
</feature>
<gene>
    <name evidence="2" type="ORF">CBOVIS_LOCUS3722</name>
</gene>
<keyword evidence="1" id="KW-0732">Signal</keyword>
<comment type="caution">
    <text evidence="2">The sequence shown here is derived from an EMBL/GenBank/DDBJ whole genome shotgun (WGS) entry which is preliminary data.</text>
</comment>
<evidence type="ECO:0000256" key="1">
    <source>
        <dbReference type="SAM" id="SignalP"/>
    </source>
</evidence>
<sequence length="90" mass="10286">MAQLVSICFALFIMLIATTASNVEMVSSPMNDVRRIQLESELSNGISLLREILEKSPNGQLQDLERLSAPLRTKRCRWKLCGTGRRFRYL</sequence>
<dbReference type="EMBL" id="CADEPM010000002">
    <property type="protein sequence ID" value="CAB3400886.1"/>
    <property type="molecule type" value="Genomic_DNA"/>
</dbReference>
<organism evidence="2 3">
    <name type="scientific">Caenorhabditis bovis</name>
    <dbReference type="NCBI Taxonomy" id="2654633"/>
    <lineage>
        <taxon>Eukaryota</taxon>
        <taxon>Metazoa</taxon>
        <taxon>Ecdysozoa</taxon>
        <taxon>Nematoda</taxon>
        <taxon>Chromadorea</taxon>
        <taxon>Rhabditida</taxon>
        <taxon>Rhabditina</taxon>
        <taxon>Rhabditomorpha</taxon>
        <taxon>Rhabditoidea</taxon>
        <taxon>Rhabditidae</taxon>
        <taxon>Peloderinae</taxon>
        <taxon>Caenorhabditis</taxon>
    </lineage>
</organism>
<dbReference type="Proteomes" id="UP000494206">
    <property type="component" value="Unassembled WGS sequence"/>
</dbReference>